<protein>
    <submittedName>
        <fullName evidence="3">Dienelactone hydrolase family protein</fullName>
    </submittedName>
</protein>
<dbReference type="EMBL" id="CP080997">
    <property type="protein sequence ID" value="QZA08745.1"/>
    <property type="molecule type" value="Genomic_DNA"/>
</dbReference>
<evidence type="ECO:0000259" key="2">
    <source>
        <dbReference type="Pfam" id="PF20408"/>
    </source>
</evidence>
<evidence type="ECO:0000313" key="3">
    <source>
        <dbReference type="EMBL" id="QZA08745.1"/>
    </source>
</evidence>
<name>A0A9X7WI93_9MYCO</name>
<comment type="similarity">
    <text evidence="1">Belongs to the AB hydrolase superfamily.</text>
</comment>
<evidence type="ECO:0000313" key="4">
    <source>
        <dbReference type="Proteomes" id="UP000825008"/>
    </source>
</evidence>
<dbReference type="InterPro" id="IPR050261">
    <property type="entry name" value="FrsA_esterase"/>
</dbReference>
<dbReference type="Proteomes" id="UP000825008">
    <property type="component" value="Chromosome"/>
</dbReference>
<reference evidence="3" key="1">
    <citation type="submission" date="2021-08" db="EMBL/GenBank/DDBJ databases">
        <title>Whole genome sequencing of non-tuberculosis mycobacteria type-strains.</title>
        <authorList>
            <person name="Igarashi Y."/>
            <person name="Osugi A."/>
            <person name="Mitarai S."/>
        </authorList>
    </citation>
    <scope>NUCLEOTIDE SEQUENCE</scope>
    <source>
        <strain evidence="3">JCM 30995</strain>
    </source>
</reference>
<organism evidence="3 4">
    <name type="scientific">Mycolicibacter heraklionensis</name>
    <dbReference type="NCBI Taxonomy" id="512402"/>
    <lineage>
        <taxon>Bacteria</taxon>
        <taxon>Bacillati</taxon>
        <taxon>Actinomycetota</taxon>
        <taxon>Actinomycetes</taxon>
        <taxon>Mycobacteriales</taxon>
        <taxon>Mycobacteriaceae</taxon>
        <taxon>Mycolicibacter</taxon>
    </lineage>
</organism>
<sequence>MSSIDRDVAARPPVTRDEEVQVPVGPVTLAGHLVIPEKPTGIVVFAHGSGSSRHSPRNRAVADVLNRAGLATLLFDLLTPQEERLRTNVFDISLLAGRLVEVSNWLAAKSETAALPLGYFGASTGAGAALAAAADQGVKVAAVVSRGGRPDLAGRALKNVSAPTLLIVGSRDEAVLELNRQAKAMMPGTCELAIVTGATHVFEEAGAIEKVAMLARDWFLEHLGRTTAAPGSNTNTDQRRTS</sequence>
<dbReference type="KEGG" id="mher:K3U94_05535"/>
<dbReference type="GO" id="GO:0016787">
    <property type="term" value="F:hydrolase activity"/>
    <property type="evidence" value="ECO:0007669"/>
    <property type="project" value="UniProtKB-KW"/>
</dbReference>
<dbReference type="InterPro" id="IPR046879">
    <property type="entry name" value="KANL3/Tex30_Abhydrolase"/>
</dbReference>
<keyword evidence="3" id="KW-0378">Hydrolase</keyword>
<dbReference type="AlphaFoldDB" id="A0A9X7WI93"/>
<accession>A0A9X7WI93</accession>
<dbReference type="Gene3D" id="3.40.50.1820">
    <property type="entry name" value="alpha/beta hydrolase"/>
    <property type="match status" value="1"/>
</dbReference>
<proteinExistence type="inferred from homology"/>
<feature type="domain" description="KANL3/Tex30 alpha/beta hydrolase-like" evidence="2">
    <location>
        <begin position="42"/>
        <end position="204"/>
    </location>
</feature>
<dbReference type="InterPro" id="IPR029058">
    <property type="entry name" value="AB_hydrolase_fold"/>
</dbReference>
<dbReference type="PANTHER" id="PTHR22946">
    <property type="entry name" value="DIENELACTONE HYDROLASE DOMAIN-CONTAINING PROTEIN-RELATED"/>
    <property type="match status" value="1"/>
</dbReference>
<dbReference type="Pfam" id="PF20408">
    <property type="entry name" value="Abhydrolase_11"/>
    <property type="match status" value="1"/>
</dbReference>
<gene>
    <name evidence="3" type="ORF">K3U94_05535</name>
</gene>
<dbReference type="SUPFAM" id="SSF53474">
    <property type="entry name" value="alpha/beta-Hydrolases"/>
    <property type="match status" value="1"/>
</dbReference>
<evidence type="ECO:0000256" key="1">
    <source>
        <dbReference type="ARBA" id="ARBA00008645"/>
    </source>
</evidence>